<dbReference type="WBParaSite" id="Pan_g6588.t1">
    <property type="protein sequence ID" value="Pan_g6588.t1"/>
    <property type="gene ID" value="Pan_g6588"/>
</dbReference>
<reference evidence="6" key="2">
    <citation type="submission" date="2020-10" db="UniProtKB">
        <authorList>
            <consortium name="WormBaseParasite"/>
        </authorList>
    </citation>
    <scope>IDENTIFICATION</scope>
</reference>
<feature type="domain" description="AMP-dependent synthetase/ligase" evidence="3">
    <location>
        <begin position="1130"/>
        <end position="1544"/>
    </location>
</feature>
<dbReference type="FunFam" id="3.30.300.30:FF:000001">
    <property type="entry name" value="DIP2 disco-interacting protein 2 homolog C"/>
    <property type="match status" value="1"/>
</dbReference>
<reference evidence="5" key="1">
    <citation type="journal article" date="2013" name="Genetics">
        <title>The draft genome and transcriptome of Panagrellus redivivus are shaped by the harsh demands of a free-living lifestyle.</title>
        <authorList>
            <person name="Srinivasan J."/>
            <person name="Dillman A.R."/>
            <person name="Macchietto M.G."/>
            <person name="Heikkinen L."/>
            <person name="Lakso M."/>
            <person name="Fracchia K.M."/>
            <person name="Antoshechkin I."/>
            <person name="Mortazavi A."/>
            <person name="Wong G."/>
            <person name="Sternberg P.W."/>
        </authorList>
    </citation>
    <scope>NUCLEOTIDE SEQUENCE [LARGE SCALE GENOMIC DNA]</scope>
    <source>
        <strain evidence="5">MT8872</strain>
    </source>
</reference>
<accession>A0A7E4W3K9</accession>
<evidence type="ECO:0000259" key="4">
    <source>
        <dbReference type="Pfam" id="PF23024"/>
    </source>
</evidence>
<feature type="compositionally biased region" description="Low complexity" evidence="2">
    <location>
        <begin position="588"/>
        <end position="598"/>
    </location>
</feature>
<dbReference type="PANTHER" id="PTHR22754">
    <property type="entry name" value="DISCO-INTERACTING PROTEIN 2 DIP2 -RELATED"/>
    <property type="match status" value="1"/>
</dbReference>
<comment type="similarity">
    <text evidence="1">Belongs to the DIP2 family.</text>
</comment>
<dbReference type="CDD" id="cd05905">
    <property type="entry name" value="Dip2"/>
    <property type="match status" value="1"/>
</dbReference>
<evidence type="ECO:0000256" key="2">
    <source>
        <dbReference type="SAM" id="MobiDB-lite"/>
    </source>
</evidence>
<dbReference type="Pfam" id="PF23024">
    <property type="entry name" value="AMP-dom_DIP2-like"/>
    <property type="match status" value="1"/>
</dbReference>
<dbReference type="Gene3D" id="3.30.300.30">
    <property type="match status" value="2"/>
</dbReference>
<dbReference type="Proteomes" id="UP000492821">
    <property type="component" value="Unassembled WGS sequence"/>
</dbReference>
<feature type="region of interest" description="Disordered" evidence="2">
    <location>
        <begin position="551"/>
        <end position="603"/>
    </location>
</feature>
<organism evidence="5 6">
    <name type="scientific">Panagrellus redivivus</name>
    <name type="common">Microworm</name>
    <dbReference type="NCBI Taxonomy" id="6233"/>
    <lineage>
        <taxon>Eukaryota</taxon>
        <taxon>Metazoa</taxon>
        <taxon>Ecdysozoa</taxon>
        <taxon>Nematoda</taxon>
        <taxon>Chromadorea</taxon>
        <taxon>Rhabditida</taxon>
        <taxon>Tylenchina</taxon>
        <taxon>Panagrolaimomorpha</taxon>
        <taxon>Panagrolaimoidea</taxon>
        <taxon>Panagrolaimidae</taxon>
        <taxon>Panagrellus</taxon>
    </lineage>
</organism>
<dbReference type="InterPro" id="IPR045851">
    <property type="entry name" value="AMP-bd_C_sf"/>
</dbReference>
<dbReference type="Gene3D" id="3.40.50.12780">
    <property type="entry name" value="N-terminal domain of ligase-like"/>
    <property type="match status" value="3"/>
</dbReference>
<dbReference type="InterPro" id="IPR000873">
    <property type="entry name" value="AMP-dep_synth/lig_dom"/>
</dbReference>
<evidence type="ECO:0000259" key="3">
    <source>
        <dbReference type="Pfam" id="PF00501"/>
    </source>
</evidence>
<feature type="region of interest" description="Disordered" evidence="2">
    <location>
        <begin position="238"/>
        <end position="265"/>
    </location>
</feature>
<evidence type="ECO:0000313" key="6">
    <source>
        <dbReference type="WBParaSite" id="Pan_g6588.t1"/>
    </source>
</evidence>
<feature type="compositionally biased region" description="Low complexity" evidence="2">
    <location>
        <begin position="551"/>
        <end position="571"/>
    </location>
</feature>
<name>A0A7E4W3K9_PANRE</name>
<feature type="domain" description="AMP-binding enzyme C-terminal" evidence="4">
    <location>
        <begin position="1604"/>
        <end position="1706"/>
    </location>
</feature>
<keyword evidence="5" id="KW-1185">Reference proteome</keyword>
<evidence type="ECO:0000313" key="5">
    <source>
        <dbReference type="Proteomes" id="UP000492821"/>
    </source>
</evidence>
<feature type="domain" description="AMP-dependent synthetase/ligase" evidence="3">
    <location>
        <begin position="411"/>
        <end position="902"/>
    </location>
</feature>
<dbReference type="Pfam" id="PF00501">
    <property type="entry name" value="AMP-binding"/>
    <property type="match status" value="2"/>
</dbReference>
<protein>
    <submittedName>
        <fullName evidence="6">AMP-binding domain-containing protein</fullName>
    </submittedName>
</protein>
<dbReference type="InterPro" id="IPR037337">
    <property type="entry name" value="Dip2-like_dom"/>
</dbReference>
<proteinExistence type="inferred from homology"/>
<dbReference type="PANTHER" id="PTHR22754:SF32">
    <property type="entry name" value="DISCO-INTERACTING PROTEIN 2"/>
    <property type="match status" value="1"/>
</dbReference>
<feature type="region of interest" description="Disordered" evidence="2">
    <location>
        <begin position="187"/>
        <end position="211"/>
    </location>
</feature>
<dbReference type="SUPFAM" id="SSF56801">
    <property type="entry name" value="Acetyl-CoA synthetase-like"/>
    <property type="match status" value="2"/>
</dbReference>
<dbReference type="InterPro" id="IPR025110">
    <property type="entry name" value="AMP-bd_C"/>
</dbReference>
<dbReference type="InterPro" id="IPR042099">
    <property type="entry name" value="ANL_N_sf"/>
</dbReference>
<evidence type="ECO:0000256" key="1">
    <source>
        <dbReference type="ARBA" id="ARBA00007735"/>
    </source>
</evidence>
<sequence length="1715" mass="185295">MYVFMEQFERQRAMHHPQPTATPPSMMDLQVGLSPAYEPVPNQPHDVYYHHRHGPYGHRYSRASQASQQSERERIYQTPAAVAPRRVHPEPNVVVRRRQSTAPMKRDREAAEAAAKKRLSCHSPDPAAFFREPLHPVNRRQSVMVGQLPAVPLAPPPPLPRRPSGNECYSVPASPVFTKRTRPSGLAAIPSTRQQPPNREAMMRSKSQSRSMVAPVMVERHPSNLHEVMNHPKLKELASSSTHASPKFAHKRPPSGACGKSAPTTPVTARKPGFFSLGSLEKPKPRAPLSCDASLVLELFDPDKSERRRLAAERSNLLVARDRIGFDSVQQNLKSFNLQKNLARPKRRALHEFYNDDDAELEALAKVIDPNAPRPTGTMVTPARGDFPVAMANANGTRTTAAAKSVEAVLERHASVQPKAICATVLDHSGKLSTSLTYGKLHSRALKVANLLLNKAVTVQIPNAGKEKRPLCLPGDRVALVYPNTEPLAFVTAFYGCLIAGMIPVPVEVPLSRRDAGLQQFGFLLGSCGVRIALTSEACLKGLPKAATSRSEAASSSAGTSNSNGSAAGANYLHATNGSTGSHGSGASGHHLPSASSPQKDSDVADFKGWPRLNWVVTEHLSKPSRDWRPVTALATNETAYVEYTTDREGSVKGVCVSREAMLAHARAIVAAMGYKDGETMVSVLDFKRDVGLWHGVLASIYAGMRVIYVPYSVMKVNPTSWMFHASKLQASTALVKSRDLHWSVMATPRDSTGQVLPPSGNAAPMTLASLRCVVVADGANPWSLSPCDQFAAAFHSRGLRPDSICPVAGSPETGTLCLRRPTETGGGSSGRGTLSMAALSYNVVRVDQENSLTSLTVQDSGQIVPGGLAVVIRPNGPARLCKTDEIGELCIHAPSTASGYFGLKGQTAAAFQVQPLGHDDQALGPANYVRSGLVGFMTPEGLAFIIGNRSGLMTVGGRQHSADDLIATVLAVDSMKFIYRGRIAVFSVPVLRDERVIVVAEQKPDVPEEEAFNWMIRVIQAVDSIHQLSLYCIELVPANQLPKTPLGGLHVSETRQRFLDGCLHPSTLLMCPQSSVINLPKPRDPPKHDVGPAAIMMGNIVQGARVAAAVGRELTIASEEPIYLIDILRQRATTTSDHVLFTLMNSRGAEADSLNCGQLLKKAERIGALLLDKGHLNPGDHVALIFPPGLELVTAFYGCLAAGLVPVCIRPPSATNLSATLITVRMVVDVSKSVALLSTSSLIKLLRCKEASHRVDAKAWPTILDIDDMPSSSVARRRNVLDAHVRRPSDTCYLDFAVSTTGQLAGIVMTATATAALSKSLKVACELYPSRHVALSLDPYSGLGFALWCLASVYAGHHSVLIPPADVEANPSLWLSVCSAQKVRDTFCSYSVMEHCVRELAPQVMTLKDKGINLSCLRTCVAIAEERPRVSLCSAFSKLFAPLGLSPRAVSTSFGSRVNPAVCMQGASSPDPATVYVDARALRNDRIALVEKGSPHSLPLMESGKLLPGVKVVIADPETKGQCADSHMGEIWVACGHNAAGYFSIFGEETHLHTDHFTARLKTGDTETQYARTGYLGFLRQTESITADGELHDAVFVVGAMDETMMLRGMRYHPIDVETTAIRSHRRVIESAVFTWTNSLVVVAETDAPEAEALDLVPVITSAILEEHHLTVGVVVLVDPFAIPINSRGEKQRMHLRDAFVKDQLDPLFVSYNM</sequence>